<feature type="compositionally biased region" description="Polar residues" evidence="2">
    <location>
        <begin position="1457"/>
        <end position="1468"/>
    </location>
</feature>
<feature type="compositionally biased region" description="Basic and acidic residues" evidence="2">
    <location>
        <begin position="503"/>
        <end position="512"/>
    </location>
</feature>
<feature type="compositionally biased region" description="Low complexity" evidence="2">
    <location>
        <begin position="1269"/>
        <end position="1281"/>
    </location>
</feature>
<feature type="compositionally biased region" description="Basic and acidic residues" evidence="2">
    <location>
        <begin position="1324"/>
        <end position="1336"/>
    </location>
</feature>
<feature type="region of interest" description="Disordered" evidence="2">
    <location>
        <begin position="1124"/>
        <end position="1306"/>
    </location>
</feature>
<dbReference type="GO" id="GO:0005654">
    <property type="term" value="C:nucleoplasm"/>
    <property type="evidence" value="ECO:0007669"/>
    <property type="project" value="TreeGrafter"/>
</dbReference>
<feature type="region of interest" description="Disordered" evidence="2">
    <location>
        <begin position="1627"/>
        <end position="1774"/>
    </location>
</feature>
<feature type="compositionally biased region" description="Basic and acidic residues" evidence="2">
    <location>
        <begin position="1010"/>
        <end position="1075"/>
    </location>
</feature>
<feature type="compositionally biased region" description="Low complexity" evidence="2">
    <location>
        <begin position="337"/>
        <end position="350"/>
    </location>
</feature>
<organism evidence="3 4">
    <name type="scientific">Tachysurus vachellii</name>
    <name type="common">Darkbarbel catfish</name>
    <name type="synonym">Pelteobagrus vachellii</name>
    <dbReference type="NCBI Taxonomy" id="175792"/>
    <lineage>
        <taxon>Eukaryota</taxon>
        <taxon>Metazoa</taxon>
        <taxon>Chordata</taxon>
        <taxon>Craniata</taxon>
        <taxon>Vertebrata</taxon>
        <taxon>Euteleostomi</taxon>
        <taxon>Actinopterygii</taxon>
        <taxon>Neopterygii</taxon>
        <taxon>Teleostei</taxon>
        <taxon>Ostariophysi</taxon>
        <taxon>Siluriformes</taxon>
        <taxon>Bagridae</taxon>
        <taxon>Tachysurus</taxon>
    </lineage>
</organism>
<feature type="compositionally biased region" description="Basic and acidic residues" evidence="2">
    <location>
        <begin position="719"/>
        <end position="790"/>
    </location>
</feature>
<keyword evidence="4" id="KW-1185">Reference proteome</keyword>
<feature type="compositionally biased region" description="Basic and acidic residues" evidence="2">
    <location>
        <begin position="1124"/>
        <end position="1133"/>
    </location>
</feature>
<feature type="compositionally biased region" description="Basic and acidic residues" evidence="2">
    <location>
        <begin position="1672"/>
        <end position="1691"/>
    </location>
</feature>
<feature type="compositionally biased region" description="Polar residues" evidence="2">
    <location>
        <begin position="139"/>
        <end position="151"/>
    </location>
</feature>
<feature type="compositionally biased region" description="Polar residues" evidence="2">
    <location>
        <begin position="1397"/>
        <end position="1412"/>
    </location>
</feature>
<protein>
    <recommendedName>
        <fullName evidence="5">Ankyrin repeat domain-containing protein 12</fullName>
    </recommendedName>
</protein>
<feature type="region of interest" description="Disordered" evidence="2">
    <location>
        <begin position="1"/>
        <end position="117"/>
    </location>
</feature>
<feature type="compositionally biased region" description="Basic and acidic residues" evidence="2">
    <location>
        <begin position="650"/>
        <end position="663"/>
    </location>
</feature>
<name>A0AA88T804_TACVA</name>
<feature type="compositionally biased region" description="Acidic residues" evidence="2">
    <location>
        <begin position="302"/>
        <end position="312"/>
    </location>
</feature>
<dbReference type="SMART" id="SM00248">
    <property type="entry name" value="ANK"/>
    <property type="match status" value="3"/>
</dbReference>
<feature type="compositionally biased region" description="Basic and acidic residues" evidence="2">
    <location>
        <begin position="602"/>
        <end position="612"/>
    </location>
</feature>
<feature type="compositionally biased region" description="Acidic residues" evidence="2">
    <location>
        <begin position="351"/>
        <end position="363"/>
    </location>
</feature>
<dbReference type="PROSITE" id="PS50297">
    <property type="entry name" value="ANK_REP_REGION"/>
    <property type="match status" value="3"/>
</dbReference>
<feature type="compositionally biased region" description="Low complexity" evidence="2">
    <location>
        <begin position="1714"/>
        <end position="1729"/>
    </location>
</feature>
<dbReference type="InterPro" id="IPR036770">
    <property type="entry name" value="Ankyrin_rpt-contain_sf"/>
</dbReference>
<dbReference type="EMBL" id="JAVHJS010000001">
    <property type="protein sequence ID" value="KAK2868427.1"/>
    <property type="molecule type" value="Genomic_DNA"/>
</dbReference>
<comment type="caution">
    <text evidence="3">The sequence shown here is derived from an EMBL/GenBank/DDBJ whole genome shotgun (WGS) entry which is preliminary data.</text>
</comment>
<feature type="region of interest" description="Disordered" evidence="2">
    <location>
        <begin position="694"/>
        <end position="1096"/>
    </location>
</feature>
<dbReference type="InterPro" id="IPR053210">
    <property type="entry name" value="ANKRD12"/>
</dbReference>
<gene>
    <name evidence="3" type="ORF">Q7C36_000298</name>
</gene>
<feature type="compositionally biased region" description="Polar residues" evidence="2">
    <location>
        <begin position="1290"/>
        <end position="1302"/>
    </location>
</feature>
<feature type="compositionally biased region" description="Basic and acidic residues" evidence="2">
    <location>
        <begin position="1141"/>
        <end position="1150"/>
    </location>
</feature>
<feature type="compositionally biased region" description="Basic and acidic residues" evidence="2">
    <location>
        <begin position="1083"/>
        <end position="1094"/>
    </location>
</feature>
<feature type="compositionally biased region" description="Polar residues" evidence="2">
    <location>
        <begin position="707"/>
        <end position="717"/>
    </location>
</feature>
<feature type="compositionally biased region" description="Basic and acidic residues" evidence="2">
    <location>
        <begin position="694"/>
        <end position="703"/>
    </location>
</feature>
<feature type="compositionally biased region" description="Polar residues" evidence="2">
    <location>
        <begin position="491"/>
        <end position="502"/>
    </location>
</feature>
<feature type="compositionally biased region" description="Low complexity" evidence="2">
    <location>
        <begin position="1470"/>
        <end position="1484"/>
    </location>
</feature>
<dbReference type="PANTHER" id="PTHR24149:SF14">
    <property type="entry name" value="ANKYRIN REPEAT DOMAIN 12"/>
    <property type="match status" value="1"/>
</dbReference>
<feature type="compositionally biased region" description="Basic and acidic residues" evidence="2">
    <location>
        <begin position="32"/>
        <end position="46"/>
    </location>
</feature>
<feature type="compositionally biased region" description="Basic and acidic residues" evidence="2">
    <location>
        <begin position="1"/>
        <end position="12"/>
    </location>
</feature>
<feature type="compositionally biased region" description="Polar residues" evidence="2">
    <location>
        <begin position="1485"/>
        <end position="1494"/>
    </location>
</feature>
<dbReference type="Proteomes" id="UP001187315">
    <property type="component" value="Unassembled WGS sequence"/>
</dbReference>
<feature type="region of interest" description="Disordered" evidence="2">
    <location>
        <begin position="633"/>
        <end position="678"/>
    </location>
</feature>
<evidence type="ECO:0000256" key="1">
    <source>
        <dbReference type="PROSITE-ProRule" id="PRU00023"/>
    </source>
</evidence>
<evidence type="ECO:0008006" key="5">
    <source>
        <dbReference type="Google" id="ProtNLM"/>
    </source>
</evidence>
<feature type="compositionally biased region" description="Polar residues" evidence="2">
    <location>
        <begin position="392"/>
        <end position="405"/>
    </location>
</feature>
<feature type="region of interest" description="Disordered" evidence="2">
    <location>
        <begin position="578"/>
        <end position="621"/>
    </location>
</feature>
<dbReference type="Gene3D" id="1.25.40.20">
    <property type="entry name" value="Ankyrin repeat-containing domain"/>
    <property type="match status" value="1"/>
</dbReference>
<feature type="compositionally biased region" description="Polar residues" evidence="2">
    <location>
        <begin position="1438"/>
        <end position="1451"/>
    </location>
</feature>
<feature type="compositionally biased region" description="Basic and acidic residues" evidence="2">
    <location>
        <begin position="445"/>
        <end position="457"/>
    </location>
</feature>
<evidence type="ECO:0000313" key="3">
    <source>
        <dbReference type="EMBL" id="KAK2868427.1"/>
    </source>
</evidence>
<feature type="region of interest" description="Disordered" evidence="2">
    <location>
        <begin position="297"/>
        <end position="512"/>
    </location>
</feature>
<dbReference type="SUPFAM" id="SSF48403">
    <property type="entry name" value="Ankyrin repeat"/>
    <property type="match status" value="1"/>
</dbReference>
<feature type="compositionally biased region" description="Basic and acidic residues" evidence="2">
    <location>
        <begin position="364"/>
        <end position="391"/>
    </location>
</feature>
<feature type="region of interest" description="Disordered" evidence="2">
    <location>
        <begin position="1383"/>
        <end position="1506"/>
    </location>
</feature>
<feature type="compositionally biased region" description="Polar residues" evidence="2">
    <location>
        <begin position="1567"/>
        <end position="1582"/>
    </location>
</feature>
<feature type="compositionally biased region" description="Basic and acidic residues" evidence="2">
    <location>
        <begin position="885"/>
        <end position="979"/>
    </location>
</feature>
<dbReference type="PANTHER" id="PTHR24149">
    <property type="entry name" value="ANKYRIN REPEAT DOMAIN-CONTAINING PROTEIN 12"/>
    <property type="match status" value="1"/>
</dbReference>
<feature type="compositionally biased region" description="Basic and acidic residues" evidence="2">
    <location>
        <begin position="475"/>
        <end position="490"/>
    </location>
</feature>
<dbReference type="InterPro" id="IPR002110">
    <property type="entry name" value="Ankyrin_rpt"/>
</dbReference>
<sequence>MAKPGTDRDGAMVEKTTGKKSKEKISPFTKTPKLDRSEIMGKEGKPKSSMKRKLSFSASPPRNGERDSDTDDSDPGQSSDMWGERLLPPCRIYADKDGPDKKRVKKESGGKKSTPVNILFGYPLSERKQMALLMQMTARDNSPDTTPSHPSQAPAVQKKTPNSSTSRQKDKVNKRNERGETPLHMAAIRGDVKQVKELIGLGADVNMKDFAGWTPLHEACNLGYYDVAKVLIGAGAEVNTQGLDDDTPLHDASSSGHKDIVKLLLQHGGNAFQANKRGERPVDVADSQEVEQLLKGEIPLSDPDDSSSDSEDPPSVNPSSVDENMEYSDTEKDSDGKSTTAKATSSVSGVDEYEFKDEEEEEDLSKALNDRHILRRDVRQKEKEEKEENHYTPKQSNKSDQTASSCKVKKPKSSRVLYCSSDSSDDEIEASSERKCSPTRSLCNDTHKTESRTKRESLTITSTEKGKANKKNKSKNKENQEVQEDGKENSKTLLFSTATVSDNSDKSVREEDSFKMSFSPKDDSSVHLFHLSAVKSPKLGYGQTDKQMTPLKQENAKTFVSIGDGSCPMDCVKYNHYTDSDYTEGSSSKSCKHKDKSKHHYKENSVDGDDRSSSPFKDASLCNSMDSAEGVFRKAEKDGKVVKKHKLKHKEKDKYRKDYESERNRHRQKELRKDGHRNLEFDREFWKENFFKSDESEELKGKCETPGSCSPQKSVDSSPVKEEKATLKDKHSVCNSNKERKQKDEREKDKLVKKEKKEMAYKDERGGKDGKGAENDDRSECLNLLRKPEDSIPSLFIKEEVEDKPLTGNLVDHNQLETTEKGSREKNDKRLPTKDRESDKCEKKQAEKEKKAKLEHLSDKSDLHNSTDRWKERDRLTIASNLSGERSHKENEKLKPVSVTKKYEENRKSKDKLERRSEKERQEKEHSSSDHRDKDRTSSEKKGKAPEKNSDHSKNDRIKEKEREKDKDSDKKKKEKAKESTLSSSSSNLKSLLEEKKGYTSESNKAVTLKLKEEVMKTPEKDRERRERDRDLERHRDRDRERHKEKDKDKERSQQNRDSKLCKARPVESESERSKSKASTTQKETRPKEKRLVNDDLMQTSFERMLSLKDQEIEQWHKKHLEKIKQKERERLKQRPGADSMKQKNKDKAKISTSTEPHANKELLRSKSSEIPETSGREKILKDAAGGRTLSLDAKNLSCFGKSGPVIENSLSRSPRPDSERSGIISRSVSMISVASSEDSCQASMLTPRPAEYDSDLNLEASDSQPPFLQSSLIVQSSSRSPILNDKETSSLPDTASGSRTPLPSKLASPYLRAVLDEDAKAVLCEPDRPIEESPKVGDVAYSGEEPGKVHQTEPSGAVTQESLTIHSSLSVHLPCTIPETEHSVGVEDASSSSSSQFACVSNSRETSVKDNASQQTSLSQASSLLPNTAEVSKLDTDTLSEQSGQNQLDSPDTETTEGSNKTSSLTYVAQVAQAASSQPEQSSTKTPTHSVNLTWDPLSDPNNDQLPRIDIELRLEKRTRSLSMGPEIIMEARCMENVSAGNAMDWTASQAPSVSSCRSSSEESTKTPPCTVSVLRDSQQVAERISPDDCRSSHSSENVGAADAQLEMKDFSLPVPSISNVLHCSSPEQISEEPMEVSGEEPDHSQVNAETQVEKVVAAEDAAQTQPLQDSKADVDAEMRDQLDGEEKSAKPGTPSDGEQNLGCTGVQLDSQSELTSGATSGSSSPLSVVDRDSDPTGARTKVKTLDDDVDIQVTHPRKRKMHRASPSTQASLSAQQIKEKAQQSLAAIVDSLKLEEIQPYQTERSNPYYEFLHIRKKIEEKRKVLFSVIPQAPQYYDEYVTFNGSYLLDGNPLSKLCIPTIAPPPSLPEPLKEMFKQQEVVRMKLRLQHSIEREKLIVSNEQEVLRVHYRAARTLANQTLPFSACTVLLDAEVYNMPQDVQGDDGKTSVRDRFNARQFMSWLQDVDDKFDKLKTCLLMRQQHEAAALNAVQRLEWQLKLQELDPATYKSTSIFEIPEFHIPLVEVNDDFDLTPI</sequence>
<feature type="compositionally biased region" description="Basic and acidic residues" evidence="2">
    <location>
        <begin position="1586"/>
        <end position="1595"/>
    </location>
</feature>
<feature type="compositionally biased region" description="Basic and acidic residues" evidence="2">
    <location>
        <begin position="93"/>
        <end position="110"/>
    </location>
</feature>
<feature type="compositionally biased region" description="Basic and acidic residues" evidence="2">
    <location>
        <begin position="1158"/>
        <end position="1182"/>
    </location>
</feature>
<feature type="region of interest" description="Disordered" evidence="2">
    <location>
        <begin position="1554"/>
        <end position="1601"/>
    </location>
</feature>
<feature type="compositionally biased region" description="Basic and acidic residues" evidence="2">
    <location>
        <begin position="167"/>
        <end position="181"/>
    </location>
</feature>
<dbReference type="PRINTS" id="PR01415">
    <property type="entry name" value="ANKYRIN"/>
</dbReference>
<feature type="repeat" description="ANK" evidence="1">
    <location>
        <begin position="211"/>
        <end position="243"/>
    </location>
</feature>
<feature type="compositionally biased region" description="Polar residues" evidence="2">
    <location>
        <begin position="1698"/>
        <end position="1713"/>
    </location>
</feature>
<feature type="compositionally biased region" description="Basic residues" evidence="2">
    <location>
        <begin position="590"/>
        <end position="601"/>
    </location>
</feature>
<feature type="compositionally biased region" description="Low complexity" evidence="2">
    <location>
        <begin position="1222"/>
        <end position="1240"/>
    </location>
</feature>
<feature type="repeat" description="ANK" evidence="1">
    <location>
        <begin position="178"/>
        <end position="210"/>
    </location>
</feature>
<evidence type="ECO:0000313" key="4">
    <source>
        <dbReference type="Proteomes" id="UP001187315"/>
    </source>
</evidence>
<feature type="region of interest" description="Disordered" evidence="2">
    <location>
        <begin position="1324"/>
        <end position="1364"/>
    </location>
</feature>
<feature type="compositionally biased region" description="Low complexity" evidence="2">
    <location>
        <begin position="313"/>
        <end position="322"/>
    </location>
</feature>
<feature type="compositionally biased region" description="Polar residues" evidence="2">
    <location>
        <begin position="1353"/>
        <end position="1364"/>
    </location>
</feature>
<feature type="repeat" description="ANK" evidence="1">
    <location>
        <begin position="244"/>
        <end position="276"/>
    </location>
</feature>
<keyword evidence="1" id="KW-0040">ANK repeat</keyword>
<dbReference type="Pfam" id="PF12796">
    <property type="entry name" value="Ank_2"/>
    <property type="match status" value="1"/>
</dbReference>
<dbReference type="PROSITE" id="PS50088">
    <property type="entry name" value="ANK_REPEAT"/>
    <property type="match status" value="3"/>
</dbReference>
<evidence type="ECO:0000256" key="2">
    <source>
        <dbReference type="SAM" id="MobiDB-lite"/>
    </source>
</evidence>
<accession>A0AA88T804</accession>
<feature type="compositionally biased region" description="Acidic residues" evidence="2">
    <location>
        <begin position="1631"/>
        <end position="1641"/>
    </location>
</feature>
<dbReference type="Pfam" id="PF00023">
    <property type="entry name" value="Ank"/>
    <property type="match status" value="1"/>
</dbReference>
<feature type="compositionally biased region" description="Low complexity" evidence="2">
    <location>
        <begin position="1413"/>
        <end position="1426"/>
    </location>
</feature>
<reference evidence="3" key="1">
    <citation type="submission" date="2023-08" db="EMBL/GenBank/DDBJ databases">
        <title>Pelteobagrus vachellii genome.</title>
        <authorList>
            <person name="Liu H."/>
        </authorList>
    </citation>
    <scope>NUCLEOTIDE SEQUENCE</scope>
    <source>
        <strain evidence="3">PRFRI_2022a</strain>
        <tissue evidence="3">Muscle</tissue>
    </source>
</reference>
<feature type="region of interest" description="Disordered" evidence="2">
    <location>
        <begin position="139"/>
        <end position="183"/>
    </location>
</feature>
<proteinExistence type="predicted"/>
<feature type="compositionally biased region" description="Low complexity" evidence="2">
    <location>
        <begin position="980"/>
        <end position="991"/>
    </location>
</feature>
<feature type="compositionally biased region" description="Basic and acidic residues" evidence="2">
    <location>
        <begin position="814"/>
        <end position="876"/>
    </location>
</feature>